<organism evidence="3 4">
    <name type="scientific">Parabacteroides johnsonii CL02T12C29</name>
    <dbReference type="NCBI Taxonomy" id="999419"/>
    <lineage>
        <taxon>Bacteria</taxon>
        <taxon>Pseudomonadati</taxon>
        <taxon>Bacteroidota</taxon>
        <taxon>Bacteroidia</taxon>
        <taxon>Bacteroidales</taxon>
        <taxon>Tannerellaceae</taxon>
        <taxon>Parabacteroides</taxon>
    </lineage>
</organism>
<evidence type="ECO:0000313" key="4">
    <source>
        <dbReference type="Proteomes" id="UP000001218"/>
    </source>
</evidence>
<dbReference type="RefSeq" id="WP_008154276.1">
    <property type="nucleotide sequence ID" value="NZ_JH976465.1"/>
</dbReference>
<dbReference type="InterPro" id="IPR050708">
    <property type="entry name" value="T6SS_VgrG/RHS"/>
</dbReference>
<dbReference type="OrthoDB" id="6225685at2"/>
<dbReference type="Pfam" id="PF25023">
    <property type="entry name" value="TEN_YD-shell"/>
    <property type="match status" value="1"/>
</dbReference>
<protein>
    <submittedName>
        <fullName evidence="3">RHS repeat-associated core domain-containing protein</fullName>
    </submittedName>
</protein>
<sequence length="765" mass="85150">MEYDLLGRRTKLIDPNAGTILYEYDGWGNLKKQTDARGEVEEYTYEDNGRLQSYKRGTEVFSYAYDPTYKGQVSSIAYGGVKTDFRYGTYGRLASKTETVDNRSFQFSYVYNGKGQLETTTYPNSKSIKYEYANGDLYKIIWQPDQTTVWQKNDENAKGQVLTTTLGNGVQGTYAYNTIGVSTSIKAAKGTASLLNIGYQNIDARGNIKNRNEQTTSQSENFTYDSMNRLTTGVEYGENGNILFKADAGTYQYEASRPHAIRSLSPTSNDVLPKLDLSVTYNSVRLPVQLSEGNKVYTLTYNGENSRVKSQFVQNGSTVFTKYYCGPYEEILKGGTTRKNYYIYGGGQIVAVYTEGASDAGMYYFHNDHLGSPWLITNASGNEVQGLNFNAWGLRRDATNWDNYSDLPEMKFDRGFTGHEHLDMFGLINMNARLYDPLLGRFLSPDPIIQVPEFTQSYNGYSYALNNPLLYTDPNGEFLFTALIPGVGVFLDAMLVGAAVGAVGGGVKSVLQGQNFWGGAWKGAITGGVGGLMGPIGGAGMSFAANVGLGAAQGTLVGALDAALWGTNMGKGMLWGCISGASFAALTSDNMKNMVKGKGFKSNQGVFKDFAAGKYTAEGGVWQQDALDYFGFEGEYNPKIKLPEYVMDNSDFYGAANPITGNITYGNGAFDSFDKLKATYYKEMFHRKRILSNIEPEKQMYDNAFFPEERLGFINQYQNSGLYPRSPINSMSQINYYQFGILDMPVSQYYQKEWWHFVYKTPRRW</sequence>
<proteinExistence type="predicted"/>
<dbReference type="Gene3D" id="2.180.10.10">
    <property type="entry name" value="RHS repeat-associated core"/>
    <property type="match status" value="2"/>
</dbReference>
<comment type="caution">
    <text evidence="3">The sequence shown here is derived from an EMBL/GenBank/DDBJ whole genome shotgun (WGS) entry which is preliminary data.</text>
</comment>
<evidence type="ECO:0000256" key="1">
    <source>
        <dbReference type="ARBA" id="ARBA00022737"/>
    </source>
</evidence>
<dbReference type="AlphaFoldDB" id="K5ZW82"/>
<dbReference type="NCBIfam" id="TIGR03696">
    <property type="entry name" value="Rhs_assc_core"/>
    <property type="match status" value="1"/>
</dbReference>
<evidence type="ECO:0000259" key="2">
    <source>
        <dbReference type="Pfam" id="PF25023"/>
    </source>
</evidence>
<dbReference type="HOGENOM" id="CLU_364796_0_0_10"/>
<dbReference type="EMBL" id="AGZP01000004">
    <property type="protein sequence ID" value="EKN15575.1"/>
    <property type="molecule type" value="Genomic_DNA"/>
</dbReference>
<accession>K5ZW82</accession>
<name>K5ZW82_9BACT</name>
<dbReference type="eggNOG" id="COG3209">
    <property type="taxonomic scope" value="Bacteria"/>
</dbReference>
<dbReference type="Proteomes" id="UP000001218">
    <property type="component" value="Unassembled WGS sequence"/>
</dbReference>
<feature type="domain" description="Teneurin-like YD-shell" evidence="2">
    <location>
        <begin position="340"/>
        <end position="468"/>
    </location>
</feature>
<dbReference type="PANTHER" id="PTHR32305">
    <property type="match status" value="1"/>
</dbReference>
<dbReference type="InterPro" id="IPR031325">
    <property type="entry name" value="RHS_repeat"/>
</dbReference>
<dbReference type="PATRIC" id="fig|999419.3.peg.279"/>
<gene>
    <name evidence="3" type="ORF">HMPREF1077_00280</name>
</gene>
<dbReference type="InterPro" id="IPR056823">
    <property type="entry name" value="TEN-like_YD-shell"/>
</dbReference>
<dbReference type="Pfam" id="PF05593">
    <property type="entry name" value="RHS_repeat"/>
    <property type="match status" value="1"/>
</dbReference>
<dbReference type="PANTHER" id="PTHR32305:SF15">
    <property type="entry name" value="PROTEIN RHSA-RELATED"/>
    <property type="match status" value="1"/>
</dbReference>
<dbReference type="InterPro" id="IPR006530">
    <property type="entry name" value="YD"/>
</dbReference>
<evidence type="ECO:0000313" key="3">
    <source>
        <dbReference type="EMBL" id="EKN15575.1"/>
    </source>
</evidence>
<keyword evidence="1" id="KW-0677">Repeat</keyword>
<dbReference type="InterPro" id="IPR022385">
    <property type="entry name" value="Rhs_assc_core"/>
</dbReference>
<dbReference type="NCBIfam" id="TIGR01643">
    <property type="entry name" value="YD_repeat_2x"/>
    <property type="match status" value="1"/>
</dbReference>
<reference evidence="3 4" key="1">
    <citation type="submission" date="2012-02" db="EMBL/GenBank/DDBJ databases">
        <title>The Genome Sequence of Parabacteroides johnsonii CL02T12C29.</title>
        <authorList>
            <consortium name="The Broad Institute Genome Sequencing Platform"/>
            <person name="Earl A."/>
            <person name="Ward D."/>
            <person name="Feldgarden M."/>
            <person name="Gevers D."/>
            <person name="Zitomersky N.L."/>
            <person name="Coyne M.J."/>
            <person name="Comstock L.E."/>
            <person name="Young S.K."/>
            <person name="Zeng Q."/>
            <person name="Gargeya S."/>
            <person name="Fitzgerald M."/>
            <person name="Haas B."/>
            <person name="Abouelleil A."/>
            <person name="Alvarado L."/>
            <person name="Arachchi H.M."/>
            <person name="Berlin A."/>
            <person name="Chapman S.B."/>
            <person name="Gearin G."/>
            <person name="Goldberg J."/>
            <person name="Griggs A."/>
            <person name="Gujja S."/>
            <person name="Hansen M."/>
            <person name="Heiman D."/>
            <person name="Howarth C."/>
            <person name="Larimer J."/>
            <person name="Lui A."/>
            <person name="MacDonald P.J.P."/>
            <person name="McCowen C."/>
            <person name="Montmayeur A."/>
            <person name="Murphy C."/>
            <person name="Neiman D."/>
            <person name="Pearson M."/>
            <person name="Priest M."/>
            <person name="Roberts A."/>
            <person name="Saif S."/>
            <person name="Shea T."/>
            <person name="Sisk P."/>
            <person name="Stolte C."/>
            <person name="Sykes S."/>
            <person name="Wortman J."/>
            <person name="Nusbaum C."/>
            <person name="Birren B."/>
        </authorList>
    </citation>
    <scope>NUCLEOTIDE SEQUENCE [LARGE SCALE GENOMIC DNA]</scope>
    <source>
        <strain evidence="3 4">CL02T12C29</strain>
    </source>
</reference>